<dbReference type="EMBL" id="CADEBC010000301">
    <property type="protein sequence ID" value="CAB3227860.1"/>
    <property type="molecule type" value="Genomic_DNA"/>
</dbReference>
<dbReference type="AlphaFoldDB" id="A0A8S0Z7K8"/>
<keyword evidence="1" id="KW-0472">Membrane</keyword>
<dbReference type="OrthoDB" id="2354286at2759"/>
<keyword evidence="3" id="KW-1185">Reference proteome</keyword>
<evidence type="ECO:0000313" key="2">
    <source>
        <dbReference type="EMBL" id="CAB3227860.1"/>
    </source>
</evidence>
<dbReference type="Proteomes" id="UP000494106">
    <property type="component" value="Unassembled WGS sequence"/>
</dbReference>
<name>A0A8S0Z7K8_ARCPL</name>
<gene>
    <name evidence="2" type="ORF">APLA_LOCUS3418</name>
</gene>
<comment type="caution">
    <text evidence="2">The sequence shown here is derived from an EMBL/GenBank/DDBJ whole genome shotgun (WGS) entry which is preliminary data.</text>
</comment>
<keyword evidence="1" id="KW-1133">Transmembrane helix</keyword>
<reference evidence="2 3" key="1">
    <citation type="submission" date="2020-04" db="EMBL/GenBank/DDBJ databases">
        <authorList>
            <person name="Wallbank WR R."/>
            <person name="Pardo Diaz C."/>
            <person name="Kozak K."/>
            <person name="Martin S."/>
            <person name="Jiggins C."/>
            <person name="Moest M."/>
            <person name="Warren A I."/>
            <person name="Byers J.R.P. K."/>
            <person name="Montejo-Kovacevich G."/>
            <person name="Yen C E."/>
        </authorList>
    </citation>
    <scope>NUCLEOTIDE SEQUENCE [LARGE SCALE GENOMIC DNA]</scope>
</reference>
<keyword evidence="1" id="KW-0812">Transmembrane</keyword>
<feature type="transmembrane region" description="Helical" evidence="1">
    <location>
        <begin position="110"/>
        <end position="131"/>
    </location>
</feature>
<accession>A0A8S0Z7K8</accession>
<organism evidence="2 3">
    <name type="scientific">Arctia plantaginis</name>
    <name type="common">Wood tiger moth</name>
    <name type="synonym">Phalaena plantaginis</name>
    <dbReference type="NCBI Taxonomy" id="874455"/>
    <lineage>
        <taxon>Eukaryota</taxon>
        <taxon>Metazoa</taxon>
        <taxon>Ecdysozoa</taxon>
        <taxon>Arthropoda</taxon>
        <taxon>Hexapoda</taxon>
        <taxon>Insecta</taxon>
        <taxon>Pterygota</taxon>
        <taxon>Neoptera</taxon>
        <taxon>Endopterygota</taxon>
        <taxon>Lepidoptera</taxon>
        <taxon>Glossata</taxon>
        <taxon>Ditrysia</taxon>
        <taxon>Noctuoidea</taxon>
        <taxon>Erebidae</taxon>
        <taxon>Arctiinae</taxon>
        <taxon>Arctia</taxon>
    </lineage>
</organism>
<proteinExistence type="predicted"/>
<feature type="transmembrane region" description="Helical" evidence="1">
    <location>
        <begin position="82"/>
        <end position="104"/>
    </location>
</feature>
<feature type="transmembrane region" description="Helical" evidence="1">
    <location>
        <begin position="20"/>
        <end position="44"/>
    </location>
</feature>
<evidence type="ECO:0000313" key="3">
    <source>
        <dbReference type="Proteomes" id="UP000494106"/>
    </source>
</evidence>
<feature type="transmembrane region" description="Helical" evidence="1">
    <location>
        <begin position="56"/>
        <end position="75"/>
    </location>
</feature>
<protein>
    <submittedName>
        <fullName evidence="2">Uncharacterized protein</fullName>
    </submittedName>
</protein>
<sequence length="194" mass="22125">MVMELKNWCFCGSLRAGSLVIGYFNLIRDLLMIGTLTILLLIPYSSDFALSNVDRAINYMLIGIGIINLIFVMNISKFIKIYLVYSLTAIVIASLLMIILYFTIEVPFLIYAYLIHFPFHIYNIIIIRSYYLVKCQNGHSSLPTRHPTPLVVNQPENDTTDTSERGRCAADALYSRVIYSRTARGHPVAEAFWN</sequence>
<evidence type="ECO:0000256" key="1">
    <source>
        <dbReference type="SAM" id="Phobius"/>
    </source>
</evidence>